<organism evidence="2 3">
    <name type="scientific">Blepharisma stoltei</name>
    <dbReference type="NCBI Taxonomy" id="1481888"/>
    <lineage>
        <taxon>Eukaryota</taxon>
        <taxon>Sar</taxon>
        <taxon>Alveolata</taxon>
        <taxon>Ciliophora</taxon>
        <taxon>Postciliodesmatophora</taxon>
        <taxon>Heterotrichea</taxon>
        <taxon>Heterotrichida</taxon>
        <taxon>Blepharismidae</taxon>
        <taxon>Blepharisma</taxon>
    </lineage>
</organism>
<evidence type="ECO:0000313" key="2">
    <source>
        <dbReference type="EMBL" id="CAG9321303.1"/>
    </source>
</evidence>
<comment type="caution">
    <text evidence="2">The sequence shown here is derived from an EMBL/GenBank/DDBJ whole genome shotgun (WGS) entry which is preliminary data.</text>
</comment>
<gene>
    <name evidence="2" type="ORF">BSTOLATCC_MIC28588</name>
</gene>
<evidence type="ECO:0000256" key="1">
    <source>
        <dbReference type="SAM" id="Coils"/>
    </source>
</evidence>
<reference evidence="2" key="1">
    <citation type="submission" date="2021-09" db="EMBL/GenBank/DDBJ databases">
        <authorList>
            <consortium name="AG Swart"/>
            <person name="Singh M."/>
            <person name="Singh A."/>
            <person name="Seah K."/>
            <person name="Emmerich C."/>
        </authorList>
    </citation>
    <scope>NUCLEOTIDE SEQUENCE</scope>
    <source>
        <strain evidence="2">ATCC30299</strain>
    </source>
</reference>
<feature type="coiled-coil region" evidence="1">
    <location>
        <begin position="191"/>
        <end position="239"/>
    </location>
</feature>
<name>A0AAU9JCI2_9CILI</name>
<feature type="coiled-coil region" evidence="1">
    <location>
        <begin position="48"/>
        <end position="158"/>
    </location>
</feature>
<keyword evidence="3" id="KW-1185">Reference proteome</keyword>
<dbReference type="AlphaFoldDB" id="A0AAU9JCI2"/>
<accession>A0AAU9JCI2</accession>
<keyword evidence="1" id="KW-0175">Coiled coil</keyword>
<proteinExistence type="predicted"/>
<protein>
    <submittedName>
        <fullName evidence="2">Uncharacterized protein</fullName>
    </submittedName>
</protein>
<evidence type="ECO:0000313" key="3">
    <source>
        <dbReference type="Proteomes" id="UP001162131"/>
    </source>
</evidence>
<dbReference type="EMBL" id="CAJZBQ010000028">
    <property type="protein sequence ID" value="CAG9321303.1"/>
    <property type="molecule type" value="Genomic_DNA"/>
</dbReference>
<sequence length="405" mass="46836">MDFGCETPDLSRARLDAEIMRENLLVVKNSLLDQAGLIKVLESKDARNKLIEFENQQLSSELKRLTQREDSIPHVIDSLNTKIEELQCKLKSQELINEQLQTRTDFSKERNRWLLEEEKYKRAISKKEKENVELKAALNEAGDQVRNMKLQIKHSEMQNSAKFEEMKRIIEGLKSSLVVKEKELFTANFSLEKGEKQIFELELEKNSLLKAQSLKESENNELRSTIKEQEQLFKDQKEKIKEDFECKIKDIKNHMNDQIVTLKVSFDQISKENSDLNKILDICNFEKCKFEKLVFDLQNKINEAKNGSHILETHKKAANKPLLALQAQSSITVSCLVLKKIEEAALLAPAARNPLKSQRKIDGIEKLVPNSTGLPLKRQRPQRTSLQNEAKEILKTRLIIKESLM</sequence>
<dbReference type="Proteomes" id="UP001162131">
    <property type="component" value="Unassembled WGS sequence"/>
</dbReference>